<dbReference type="AlphaFoldDB" id="A0A089L833"/>
<dbReference type="OrthoDB" id="2648869at2"/>
<evidence type="ECO:0000313" key="3">
    <source>
        <dbReference type="Proteomes" id="UP000029518"/>
    </source>
</evidence>
<feature type="region of interest" description="Disordered" evidence="1">
    <location>
        <begin position="1"/>
        <end position="20"/>
    </location>
</feature>
<organism evidence="2 3">
    <name type="scientific">Paenibacillus borealis</name>
    <dbReference type="NCBI Taxonomy" id="160799"/>
    <lineage>
        <taxon>Bacteria</taxon>
        <taxon>Bacillati</taxon>
        <taxon>Bacillota</taxon>
        <taxon>Bacilli</taxon>
        <taxon>Bacillales</taxon>
        <taxon>Paenibacillaceae</taxon>
        <taxon>Paenibacillus</taxon>
    </lineage>
</organism>
<gene>
    <name evidence="2" type="ORF">PBOR_12470</name>
</gene>
<evidence type="ECO:0000313" key="2">
    <source>
        <dbReference type="EMBL" id="AIQ57651.1"/>
    </source>
</evidence>
<dbReference type="Proteomes" id="UP000029518">
    <property type="component" value="Chromosome"/>
</dbReference>
<dbReference type="RefSeq" id="WP_042211851.1">
    <property type="nucleotide sequence ID" value="NZ_CP009285.1"/>
</dbReference>
<proteinExistence type="predicted"/>
<evidence type="ECO:0000256" key="1">
    <source>
        <dbReference type="SAM" id="MobiDB-lite"/>
    </source>
</evidence>
<accession>A0A089L833</accession>
<feature type="compositionally biased region" description="Acidic residues" evidence="1">
    <location>
        <begin position="7"/>
        <end position="20"/>
    </location>
</feature>
<dbReference type="HOGENOM" id="CLU_2509521_0_0_9"/>
<name>A0A089L833_PAEBO</name>
<dbReference type="KEGG" id="pbd:PBOR_12470"/>
<keyword evidence="3" id="KW-1185">Reference proteome</keyword>
<sequence>MKKVEDAFEDMGEEEDEEDYLTGDYETRVCDFCGQEVDWTEPVDDINDNGEKIELRTCLMCSFDGTGIASREEIQAMMDQMKKRE</sequence>
<reference evidence="2" key="1">
    <citation type="submission" date="2014-08" db="EMBL/GenBank/DDBJ databases">
        <title>Comparative genomics of the Paenibacillus odorifer group.</title>
        <authorList>
            <person name="den Bakker H.C."/>
            <person name="Tsai Y.-C.Y.-C."/>
            <person name="Martin N."/>
            <person name="Korlach J."/>
            <person name="Wiedmann M."/>
        </authorList>
    </citation>
    <scope>NUCLEOTIDE SEQUENCE [LARGE SCALE GENOMIC DNA]</scope>
    <source>
        <strain evidence="2">DSM 13188</strain>
    </source>
</reference>
<protein>
    <submittedName>
        <fullName evidence="2">Uncharacterized protein</fullName>
    </submittedName>
</protein>
<dbReference type="EMBL" id="CP009285">
    <property type="protein sequence ID" value="AIQ57651.1"/>
    <property type="molecule type" value="Genomic_DNA"/>
</dbReference>